<dbReference type="UniPathway" id="UPA00084">
    <property type="reaction ID" value="UER00503"/>
</dbReference>
<reference evidence="19 20" key="1">
    <citation type="submission" date="2018-08" db="EMBL/GenBank/DDBJ databases">
        <title>A genome reference for cultivated species of the human gut microbiota.</title>
        <authorList>
            <person name="Zou Y."/>
            <person name="Xue W."/>
            <person name="Luo G."/>
        </authorList>
    </citation>
    <scope>NUCLEOTIDE SEQUENCE [LARGE SCALE GENOMIC DNA]</scope>
    <source>
        <strain evidence="19 20">AF18-46</strain>
    </source>
</reference>
<dbReference type="GO" id="GO:0016020">
    <property type="term" value="C:membrane"/>
    <property type="evidence" value="ECO:0007669"/>
    <property type="project" value="UniProtKB-SubCell"/>
</dbReference>
<dbReference type="PROSITE" id="PS00379">
    <property type="entry name" value="CDP_ALCOHOL_P_TRANSF"/>
    <property type="match status" value="1"/>
</dbReference>
<comment type="function">
    <text evidence="1">This protein catalyzes the committed step to the synthesis of the acidic phospholipids.</text>
</comment>
<keyword evidence="9 18" id="KW-0812">Transmembrane</keyword>
<accession>A0A412PBN7</accession>
<evidence type="ECO:0000313" key="20">
    <source>
        <dbReference type="Proteomes" id="UP000284731"/>
    </source>
</evidence>
<keyword evidence="11" id="KW-0443">Lipid metabolism</keyword>
<name>A0A412PBN7_9FIRM</name>
<evidence type="ECO:0000256" key="11">
    <source>
        <dbReference type="ARBA" id="ARBA00023098"/>
    </source>
</evidence>
<feature type="transmembrane region" description="Helical" evidence="18">
    <location>
        <begin position="94"/>
        <end position="113"/>
    </location>
</feature>
<evidence type="ECO:0000256" key="13">
    <source>
        <dbReference type="ARBA" id="ARBA00023209"/>
    </source>
</evidence>
<keyword evidence="10 18" id="KW-1133">Transmembrane helix</keyword>
<dbReference type="InterPro" id="IPR043130">
    <property type="entry name" value="CDP-OH_PTrfase_TM_dom"/>
</dbReference>
<dbReference type="GO" id="GO:0006655">
    <property type="term" value="P:phosphatidylglycerol biosynthetic process"/>
    <property type="evidence" value="ECO:0007669"/>
    <property type="project" value="UniProtKB-UniPathway"/>
</dbReference>
<evidence type="ECO:0000256" key="14">
    <source>
        <dbReference type="ARBA" id="ARBA00023264"/>
    </source>
</evidence>
<dbReference type="PANTHER" id="PTHR14269">
    <property type="entry name" value="CDP-DIACYLGLYCEROL--GLYCEROL-3-PHOSPHATE 3-PHOSPHATIDYLTRANSFERASE-RELATED"/>
    <property type="match status" value="1"/>
</dbReference>
<dbReference type="Proteomes" id="UP000284731">
    <property type="component" value="Unassembled WGS sequence"/>
</dbReference>
<dbReference type="InterPro" id="IPR004570">
    <property type="entry name" value="Phosphatidylglycerol_P_synth"/>
</dbReference>
<evidence type="ECO:0000256" key="10">
    <source>
        <dbReference type="ARBA" id="ARBA00022989"/>
    </source>
</evidence>
<evidence type="ECO:0000256" key="3">
    <source>
        <dbReference type="ARBA" id="ARBA00005042"/>
    </source>
</evidence>
<evidence type="ECO:0000256" key="8">
    <source>
        <dbReference type="ARBA" id="ARBA00022679"/>
    </source>
</evidence>
<comment type="subcellular location">
    <subcellularLocation>
        <location evidence="2">Membrane</location>
        <topology evidence="2">Multi-pass membrane protein</topology>
    </subcellularLocation>
</comment>
<dbReference type="RefSeq" id="WP_006525379.1">
    <property type="nucleotide sequence ID" value="NZ_CABJCF010000004.1"/>
</dbReference>
<evidence type="ECO:0000256" key="5">
    <source>
        <dbReference type="ARBA" id="ARBA00013170"/>
    </source>
</evidence>
<comment type="similarity">
    <text evidence="4 17">Belongs to the CDP-alcohol phosphatidyltransferase class-I family.</text>
</comment>
<evidence type="ECO:0000256" key="16">
    <source>
        <dbReference type="NCBIfam" id="TIGR00560"/>
    </source>
</evidence>
<feature type="transmembrane region" description="Helical" evidence="18">
    <location>
        <begin position="133"/>
        <end position="154"/>
    </location>
</feature>
<dbReference type="Pfam" id="PF01066">
    <property type="entry name" value="CDP-OH_P_transf"/>
    <property type="match status" value="1"/>
</dbReference>
<evidence type="ECO:0000256" key="15">
    <source>
        <dbReference type="ARBA" id="ARBA00048586"/>
    </source>
</evidence>
<comment type="catalytic activity">
    <reaction evidence="15">
        <text>a CDP-1,2-diacyl-sn-glycerol + sn-glycerol 3-phosphate = a 1,2-diacyl-sn-glycero-3-phospho-(1'-sn-glycero-3'-phosphate) + CMP + H(+)</text>
        <dbReference type="Rhea" id="RHEA:12593"/>
        <dbReference type="ChEBI" id="CHEBI:15378"/>
        <dbReference type="ChEBI" id="CHEBI:57597"/>
        <dbReference type="ChEBI" id="CHEBI:58332"/>
        <dbReference type="ChEBI" id="CHEBI:60110"/>
        <dbReference type="ChEBI" id="CHEBI:60377"/>
        <dbReference type="EC" id="2.7.8.5"/>
    </reaction>
</comment>
<evidence type="ECO:0000313" key="19">
    <source>
        <dbReference type="EMBL" id="RGT54335.1"/>
    </source>
</evidence>
<proteinExistence type="inferred from homology"/>
<evidence type="ECO:0000256" key="7">
    <source>
        <dbReference type="ARBA" id="ARBA00022516"/>
    </source>
</evidence>
<evidence type="ECO:0000256" key="18">
    <source>
        <dbReference type="SAM" id="Phobius"/>
    </source>
</evidence>
<evidence type="ECO:0000256" key="12">
    <source>
        <dbReference type="ARBA" id="ARBA00023136"/>
    </source>
</evidence>
<feature type="transmembrane region" description="Helical" evidence="18">
    <location>
        <begin position="12"/>
        <end position="31"/>
    </location>
</feature>
<comment type="caution">
    <text evidence="19">The sequence shown here is derived from an EMBL/GenBank/DDBJ whole genome shotgun (WGS) entry which is preliminary data.</text>
</comment>
<evidence type="ECO:0000256" key="6">
    <source>
        <dbReference type="ARBA" id="ARBA00014944"/>
    </source>
</evidence>
<feature type="transmembrane region" description="Helical" evidence="18">
    <location>
        <begin position="161"/>
        <end position="187"/>
    </location>
</feature>
<dbReference type="AlphaFoldDB" id="A0A412PBN7"/>
<keyword evidence="14" id="KW-1208">Phospholipid metabolism</keyword>
<evidence type="ECO:0000256" key="9">
    <source>
        <dbReference type="ARBA" id="ARBA00022692"/>
    </source>
</evidence>
<dbReference type="InterPro" id="IPR000462">
    <property type="entry name" value="CDP-OH_P_trans"/>
</dbReference>
<dbReference type="EC" id="2.7.8.5" evidence="5 16"/>
<comment type="pathway">
    <text evidence="3">Phospholipid metabolism; phosphatidylglycerol biosynthesis; phosphatidylglycerol from CDP-diacylglycerol: step 1/2.</text>
</comment>
<sequence>MNLPNRLTLFRIVLIPVIILVYLFPYSAFGITPTSFYIQHVSICIIDIVALLIYILAAITDAIDGHIARSRNMITTFGKFADPIADKLLTTTMFLLFISRGIIPVIPVIIMIARDTVVDGCRMMASANGKVVAAGMMGKLKTVLQMVTVALILLNNLPFELLGLPISMIMLWFSALVSFISGVQYFMQMKDDILESK</sequence>
<keyword evidence="8 17" id="KW-0808">Transferase</keyword>
<dbReference type="InterPro" id="IPR050324">
    <property type="entry name" value="CDP-alcohol_PTase-I"/>
</dbReference>
<keyword evidence="12 18" id="KW-0472">Membrane</keyword>
<keyword evidence="7" id="KW-0444">Lipid biosynthesis</keyword>
<keyword evidence="13" id="KW-0594">Phospholipid biosynthesis</keyword>
<dbReference type="GO" id="GO:0008444">
    <property type="term" value="F:CDP-diacylglycerol-glycerol-3-phosphate 3-phosphatidyltransferase activity"/>
    <property type="evidence" value="ECO:0007669"/>
    <property type="project" value="UniProtKB-UniRule"/>
</dbReference>
<evidence type="ECO:0000256" key="1">
    <source>
        <dbReference type="ARBA" id="ARBA00003973"/>
    </source>
</evidence>
<dbReference type="Gene3D" id="1.20.120.1760">
    <property type="match status" value="1"/>
</dbReference>
<dbReference type="PANTHER" id="PTHR14269:SF62">
    <property type="entry name" value="CDP-DIACYLGLYCEROL--GLYCEROL-3-PHOSPHATE 3-PHOSPHATIDYLTRANSFERASE 1, CHLOROPLASTIC"/>
    <property type="match status" value="1"/>
</dbReference>
<feature type="transmembrane region" description="Helical" evidence="18">
    <location>
        <begin position="37"/>
        <end position="63"/>
    </location>
</feature>
<dbReference type="InterPro" id="IPR048254">
    <property type="entry name" value="CDP_ALCOHOL_P_TRANSF_CS"/>
</dbReference>
<evidence type="ECO:0000256" key="2">
    <source>
        <dbReference type="ARBA" id="ARBA00004141"/>
    </source>
</evidence>
<evidence type="ECO:0000256" key="4">
    <source>
        <dbReference type="ARBA" id="ARBA00010441"/>
    </source>
</evidence>
<protein>
    <recommendedName>
        <fullName evidence="6 16">CDP-diacylglycerol--glycerol-3-phosphate 3-phosphatidyltransferase</fullName>
        <ecNumber evidence="5 16">2.7.8.5</ecNumber>
    </recommendedName>
</protein>
<dbReference type="EMBL" id="QRWX01000004">
    <property type="protein sequence ID" value="RGT54335.1"/>
    <property type="molecule type" value="Genomic_DNA"/>
</dbReference>
<dbReference type="PIRSF" id="PIRSF000847">
    <property type="entry name" value="Phos_ph_gly_syn"/>
    <property type="match status" value="1"/>
</dbReference>
<dbReference type="NCBIfam" id="TIGR00560">
    <property type="entry name" value="pgsA"/>
    <property type="match status" value="1"/>
</dbReference>
<gene>
    <name evidence="19" type="primary">pgsA</name>
    <name evidence="19" type="ORF">DWX20_09250</name>
</gene>
<evidence type="ECO:0000256" key="17">
    <source>
        <dbReference type="RuleBase" id="RU003750"/>
    </source>
</evidence>
<organism evidence="19 20">
    <name type="scientific">Solobacterium moorei</name>
    <dbReference type="NCBI Taxonomy" id="102148"/>
    <lineage>
        <taxon>Bacteria</taxon>
        <taxon>Bacillati</taxon>
        <taxon>Bacillota</taxon>
        <taxon>Erysipelotrichia</taxon>
        <taxon>Erysipelotrichales</taxon>
        <taxon>Erysipelotrichaceae</taxon>
        <taxon>Solobacterium</taxon>
    </lineage>
</organism>